<organism evidence="3 4">
    <name type="scientific">Halorhodospira neutriphila</name>
    <dbReference type="NCBI Taxonomy" id="168379"/>
    <lineage>
        <taxon>Bacteria</taxon>
        <taxon>Pseudomonadati</taxon>
        <taxon>Pseudomonadota</taxon>
        <taxon>Gammaproteobacteria</taxon>
        <taxon>Chromatiales</taxon>
        <taxon>Ectothiorhodospiraceae</taxon>
        <taxon>Halorhodospira</taxon>
    </lineage>
</organism>
<feature type="compositionally biased region" description="Low complexity" evidence="1">
    <location>
        <begin position="24"/>
        <end position="47"/>
    </location>
</feature>
<keyword evidence="2" id="KW-1133">Transmembrane helix</keyword>
<keyword evidence="2" id="KW-0812">Transmembrane</keyword>
<proteinExistence type="predicted"/>
<name>A0ABS1E759_9GAMM</name>
<evidence type="ECO:0000256" key="1">
    <source>
        <dbReference type="SAM" id="MobiDB-lite"/>
    </source>
</evidence>
<evidence type="ECO:0000256" key="2">
    <source>
        <dbReference type="SAM" id="Phobius"/>
    </source>
</evidence>
<accession>A0ABS1E759</accession>
<gene>
    <name evidence="3" type="ORF">CKO13_11100</name>
</gene>
<comment type="caution">
    <text evidence="3">The sequence shown here is derived from an EMBL/GenBank/DDBJ whole genome shotgun (WGS) entry which is preliminary data.</text>
</comment>
<feature type="compositionally biased region" description="Polar residues" evidence="1">
    <location>
        <begin position="1"/>
        <end position="11"/>
    </location>
</feature>
<feature type="transmembrane region" description="Helical" evidence="2">
    <location>
        <begin position="107"/>
        <end position="128"/>
    </location>
</feature>
<keyword evidence="4" id="KW-1185">Reference proteome</keyword>
<sequence>MSQEQARQTQAPAEGQDPAQGHTSPAAEIADAAAPGGEAEPGSASSETGQKVRALFGLPEDDDWEEYEALHQHIQRLRLNAVVGMLVIPGVALLLVAGLYAVGAERYAMALAMPSLFIGGISLMVGNIGRSQLPRLKRLRDQWHR</sequence>
<keyword evidence="2" id="KW-0472">Membrane</keyword>
<dbReference type="RefSeq" id="WP_200261049.1">
    <property type="nucleotide sequence ID" value="NZ_NRSH01000175.1"/>
</dbReference>
<feature type="transmembrane region" description="Helical" evidence="2">
    <location>
        <begin position="79"/>
        <end position="101"/>
    </location>
</feature>
<evidence type="ECO:0000313" key="3">
    <source>
        <dbReference type="EMBL" id="MBK1727548.1"/>
    </source>
</evidence>
<dbReference type="Proteomes" id="UP000738126">
    <property type="component" value="Unassembled WGS sequence"/>
</dbReference>
<reference evidence="3 4" key="1">
    <citation type="journal article" date="2020" name="Microorganisms">
        <title>Osmotic Adaptation and Compatible Solute Biosynthesis of Phototrophic Bacteria as Revealed from Genome Analyses.</title>
        <authorList>
            <person name="Imhoff J.F."/>
            <person name="Rahn T."/>
            <person name="Kunzel S."/>
            <person name="Keller A."/>
            <person name="Neulinger S.C."/>
        </authorList>
    </citation>
    <scope>NUCLEOTIDE SEQUENCE [LARGE SCALE GENOMIC DNA]</scope>
    <source>
        <strain evidence="3 4">DSM 15116</strain>
    </source>
</reference>
<evidence type="ECO:0000313" key="4">
    <source>
        <dbReference type="Proteomes" id="UP000738126"/>
    </source>
</evidence>
<feature type="region of interest" description="Disordered" evidence="1">
    <location>
        <begin position="1"/>
        <end position="54"/>
    </location>
</feature>
<dbReference type="EMBL" id="NRSH01000175">
    <property type="protein sequence ID" value="MBK1727548.1"/>
    <property type="molecule type" value="Genomic_DNA"/>
</dbReference>
<protein>
    <submittedName>
        <fullName evidence="3">Uncharacterized protein</fullName>
    </submittedName>
</protein>